<comment type="caution">
    <text evidence="1">The sequence shown here is derived from an EMBL/GenBank/DDBJ whole genome shotgun (WGS) entry which is preliminary data.</text>
</comment>
<evidence type="ECO:0000313" key="1">
    <source>
        <dbReference type="EMBL" id="KAA6351210.1"/>
    </source>
</evidence>
<proteinExistence type="predicted"/>
<organism evidence="1">
    <name type="scientific">termite gut metagenome</name>
    <dbReference type="NCBI Taxonomy" id="433724"/>
    <lineage>
        <taxon>unclassified sequences</taxon>
        <taxon>metagenomes</taxon>
        <taxon>organismal metagenomes</taxon>
    </lineage>
</organism>
<sequence>MITFVNPTTLCQRTYRTKATKRGQGHLPPAVAFGRLIIKVVGYVNETVGGFYLPPPFRDLGFFLHFFCTRF</sequence>
<dbReference type="EMBL" id="SNRY01000016">
    <property type="protein sequence ID" value="KAA6351210.1"/>
    <property type="molecule type" value="Genomic_DNA"/>
</dbReference>
<accession>A0A5J4T142</accession>
<dbReference type="AlphaFoldDB" id="A0A5J4T142"/>
<gene>
    <name evidence="1" type="ORF">EZS27_001356</name>
</gene>
<protein>
    <submittedName>
        <fullName evidence="1">Uncharacterized protein</fullName>
    </submittedName>
</protein>
<name>A0A5J4T142_9ZZZZ</name>
<reference evidence="1" key="1">
    <citation type="submission" date="2019-03" db="EMBL/GenBank/DDBJ databases">
        <title>Single cell metagenomics reveals metabolic interactions within the superorganism composed of flagellate Streblomastix strix and complex community of Bacteroidetes bacteria on its surface.</title>
        <authorList>
            <person name="Treitli S.C."/>
            <person name="Kolisko M."/>
            <person name="Husnik F."/>
            <person name="Keeling P."/>
            <person name="Hampl V."/>
        </authorList>
    </citation>
    <scope>NUCLEOTIDE SEQUENCE</scope>
    <source>
        <strain evidence="1">STM</strain>
    </source>
</reference>